<dbReference type="Gene3D" id="2.60.120.10">
    <property type="entry name" value="Jelly Rolls"/>
    <property type="match status" value="1"/>
</dbReference>
<dbReference type="InterPro" id="IPR011051">
    <property type="entry name" value="RmlC_Cupin_sf"/>
</dbReference>
<evidence type="ECO:0000259" key="1">
    <source>
        <dbReference type="Pfam" id="PF01050"/>
    </source>
</evidence>
<dbReference type="GO" id="GO:0016853">
    <property type="term" value="F:isomerase activity"/>
    <property type="evidence" value="ECO:0007669"/>
    <property type="project" value="UniProtKB-KW"/>
</dbReference>
<comment type="caution">
    <text evidence="2">The sequence shown here is derived from an EMBL/GenBank/DDBJ whole genome shotgun (WGS) entry which is preliminary data.</text>
</comment>
<dbReference type="CDD" id="cd02213">
    <property type="entry name" value="cupin_PMI_typeII_C"/>
    <property type="match status" value="1"/>
</dbReference>
<dbReference type="GO" id="GO:0004475">
    <property type="term" value="F:mannose-1-phosphate guanylyltransferase (GTP) activity"/>
    <property type="evidence" value="ECO:0007669"/>
    <property type="project" value="TreeGrafter"/>
</dbReference>
<dbReference type="PANTHER" id="PTHR46390">
    <property type="entry name" value="MANNOSE-1-PHOSPHATE GUANYLYLTRANSFERASE"/>
    <property type="match status" value="1"/>
</dbReference>
<evidence type="ECO:0000313" key="3">
    <source>
        <dbReference type="Proteomes" id="UP000257323"/>
    </source>
</evidence>
<accession>A0A3E2BNC2</accession>
<dbReference type="Pfam" id="PF01050">
    <property type="entry name" value="MannoseP_isomer"/>
    <property type="match status" value="1"/>
</dbReference>
<dbReference type="AlphaFoldDB" id="A0A3E2BNC2"/>
<dbReference type="SUPFAM" id="SSF51182">
    <property type="entry name" value="RmlC-like cupins"/>
    <property type="match status" value="1"/>
</dbReference>
<dbReference type="GO" id="GO:0005976">
    <property type="term" value="P:polysaccharide metabolic process"/>
    <property type="evidence" value="ECO:0007669"/>
    <property type="project" value="InterPro"/>
</dbReference>
<feature type="domain" description="Mannose-6-phosphate isomerase type II C-terminal" evidence="1">
    <location>
        <begin position="16"/>
        <end position="120"/>
    </location>
</feature>
<dbReference type="Proteomes" id="UP000257323">
    <property type="component" value="Unassembled WGS sequence"/>
</dbReference>
<dbReference type="InterPro" id="IPR014710">
    <property type="entry name" value="RmlC-like_jellyroll"/>
</dbReference>
<dbReference type="InterPro" id="IPR051161">
    <property type="entry name" value="Mannose-6P_isomerase_type2"/>
</dbReference>
<dbReference type="InterPro" id="IPR001538">
    <property type="entry name" value="Man6P_isomerase-2_C"/>
</dbReference>
<gene>
    <name evidence="2" type="ORF">OP8BY_1822</name>
</gene>
<sequence length="125" mass="14325">MTEVPDSEKIRRLIYEEIRPWGKFRSYPHELASSLKIITVNPGGLLSLQYHRKRSEYWVVLDAGLEITLGEKTWQPQPGEEIFIPAGTPHRLKGLGPLPARVMELWLGDSGEDDIVRLEDVYGRD</sequence>
<evidence type="ECO:0000313" key="2">
    <source>
        <dbReference type="EMBL" id="RFT16218.1"/>
    </source>
</evidence>
<reference evidence="2 3" key="1">
    <citation type="submission" date="2018-08" db="EMBL/GenBank/DDBJ databases">
        <title>Genome analysis of the thermophilic bacterium of the candidate phylum Aminicenantes from deep subsurface aquifer revealed its physiology and ecological role.</title>
        <authorList>
            <person name="Kadnikov V.V."/>
            <person name="Mardanov A.V."/>
            <person name="Beletsky A.V."/>
            <person name="Karnachuk O.V."/>
            <person name="Ravin N.V."/>
        </authorList>
    </citation>
    <scope>NUCLEOTIDE SEQUENCE [LARGE SCALE GENOMIC DNA]</scope>
    <source>
        <strain evidence="2">BY38</strain>
    </source>
</reference>
<dbReference type="EMBL" id="QUAH01000004">
    <property type="protein sequence ID" value="RFT16218.1"/>
    <property type="molecule type" value="Genomic_DNA"/>
</dbReference>
<dbReference type="PANTHER" id="PTHR46390:SF1">
    <property type="entry name" value="MANNOSE-1-PHOSPHATE GUANYLYLTRANSFERASE"/>
    <property type="match status" value="1"/>
</dbReference>
<protein>
    <submittedName>
        <fullName evidence="2">Mannose-6-phosphate isomerase</fullName>
    </submittedName>
</protein>
<name>A0A3E2BNC2_9BACT</name>
<proteinExistence type="predicted"/>
<organism evidence="2 3">
    <name type="scientific">Candidatus Saccharicenans subterraneus</name>
    <dbReference type="NCBI Taxonomy" id="2508984"/>
    <lineage>
        <taxon>Bacteria</taxon>
        <taxon>Candidatus Aminicenantota</taxon>
        <taxon>Candidatus Aminicenantia</taxon>
        <taxon>Candidatus Aminicenantales</taxon>
        <taxon>Candidatus Saccharicenantaceae</taxon>
        <taxon>Candidatus Saccharicenans</taxon>
    </lineage>
</organism>
<dbReference type="GO" id="GO:0009298">
    <property type="term" value="P:GDP-mannose biosynthetic process"/>
    <property type="evidence" value="ECO:0007669"/>
    <property type="project" value="TreeGrafter"/>
</dbReference>
<keyword evidence="2" id="KW-0413">Isomerase</keyword>